<feature type="transmembrane region" description="Helical" evidence="8">
    <location>
        <begin position="528"/>
        <end position="548"/>
    </location>
</feature>
<dbReference type="GO" id="GO:0005886">
    <property type="term" value="C:plasma membrane"/>
    <property type="evidence" value="ECO:0007669"/>
    <property type="project" value="UniProtKB-SubCell"/>
</dbReference>
<feature type="transmembrane region" description="Helical" evidence="8">
    <location>
        <begin position="12"/>
        <end position="32"/>
    </location>
</feature>
<keyword evidence="2" id="KW-0813">Transport</keyword>
<evidence type="ECO:0000313" key="9">
    <source>
        <dbReference type="EMBL" id="QDY42899.1"/>
    </source>
</evidence>
<evidence type="ECO:0000256" key="5">
    <source>
        <dbReference type="ARBA" id="ARBA00022692"/>
    </source>
</evidence>
<comment type="subcellular location">
    <subcellularLocation>
        <location evidence="1">Cell inner membrane</location>
        <topology evidence="1">Multi-pass membrane protein</topology>
    </subcellularLocation>
</comment>
<dbReference type="RefSeq" id="WP_145889402.1">
    <property type="nucleotide sequence ID" value="NZ_CP032702.1"/>
</dbReference>
<dbReference type="PANTHER" id="PTHR32063">
    <property type="match status" value="1"/>
</dbReference>
<dbReference type="SUPFAM" id="SSF82714">
    <property type="entry name" value="Multidrug efflux transporter AcrB TolC docking domain, DN and DC subdomains"/>
    <property type="match status" value="2"/>
</dbReference>
<feature type="transmembrane region" description="Helical" evidence="8">
    <location>
        <begin position="463"/>
        <end position="490"/>
    </location>
</feature>
<dbReference type="Proteomes" id="UP000319411">
    <property type="component" value="Chromosome"/>
</dbReference>
<dbReference type="InterPro" id="IPR027463">
    <property type="entry name" value="AcrB_DN_DC_subdom"/>
</dbReference>
<keyword evidence="10" id="KW-1185">Reference proteome</keyword>
<organism evidence="9 10">
    <name type="scientific">Candidatus Pantoea soli</name>
    <dbReference type="NCBI Taxonomy" id="3098669"/>
    <lineage>
        <taxon>Bacteria</taxon>
        <taxon>Pseudomonadati</taxon>
        <taxon>Pseudomonadota</taxon>
        <taxon>Gammaproteobacteria</taxon>
        <taxon>Enterobacterales</taxon>
        <taxon>Erwiniaceae</taxon>
        <taxon>Pantoea</taxon>
    </lineage>
</organism>
<protein>
    <submittedName>
        <fullName evidence="9">Multidrug transporter subunit MdtC</fullName>
    </submittedName>
</protein>
<dbReference type="OrthoDB" id="9757904at2"/>
<dbReference type="Gene3D" id="3.30.2090.10">
    <property type="entry name" value="Multidrug efflux transporter AcrB TolC docking domain, DN and DC subdomains"/>
    <property type="match status" value="2"/>
</dbReference>
<feature type="transmembrane region" description="Helical" evidence="8">
    <location>
        <begin position="872"/>
        <end position="890"/>
    </location>
</feature>
<keyword evidence="3" id="KW-1003">Cell membrane</keyword>
<keyword evidence="6 8" id="KW-1133">Transmembrane helix</keyword>
<feature type="transmembrane region" description="Helical" evidence="8">
    <location>
        <begin position="334"/>
        <end position="353"/>
    </location>
</feature>
<dbReference type="FunFam" id="1.20.1640.10:FF:000001">
    <property type="entry name" value="Efflux pump membrane transporter"/>
    <property type="match status" value="1"/>
</dbReference>
<dbReference type="Gene3D" id="3.30.70.1320">
    <property type="entry name" value="Multidrug efflux transporter AcrB pore domain like"/>
    <property type="match status" value="1"/>
</dbReference>
<evidence type="ECO:0000313" key="10">
    <source>
        <dbReference type="Proteomes" id="UP000319411"/>
    </source>
</evidence>
<dbReference type="FunFam" id="3.30.70.1430:FF:000001">
    <property type="entry name" value="Efflux pump membrane transporter"/>
    <property type="match status" value="1"/>
</dbReference>
<dbReference type="PANTHER" id="PTHR32063:SF21">
    <property type="entry name" value="MULTIDRUG RESISTANCE PROTEIN MDTB"/>
    <property type="match status" value="1"/>
</dbReference>
<sequence length="1049" mass="112368">MNPSRLFILRPVATLLLMAGVLIAGLFAWHFLSTSALPQVDYPTIQVTTLYPGASPDVMASSVTSPLERQLGQMAGLSQMVSTSASGSSIITLTFSLDLALDVAEQEVQAAINAANNLLPDDLPAPPTYKKVNPADSAVITLAASSTTLPLTQVQDLVNTRVALKLSQINGVGMVTLAGGHQPAIRVQLDPQALAAHALSLEDVNTLITNSNVNGAKGGFDGKYHSVTIDTNDQLRTAAEYGNLILAWHNGAALRLKDIAHIEQAPENRYQSAWANHTPAIVISVQRQPGANVIQVVDHIKAQLPALQAALPDGVKMTVLSDRTQTIRASIHDVQFELLLSVALVVMVTFLFLRSVAATLIPSLAVPLSLIGTFGVMYLANFSLNNLSLMALTIATGFVIDDAIVVVENIARRLEQGETPMQAALKGAQQIGFTLISLTFSLIAVLIPLLFMGDVVGRLFREFAVTLAVAILVSMGVSLTLTPMLCAYLLQHIPPEKQSRFARQGGVLFDKLVRGYDRLLTRVLNHQALTLLVTLATFVLTVVLYLAIPKSFFPTQDTGLIQGITVASQDVSFSVMAQRQQALVRAVLQNPAVESVSSTIGIDGSNTSLNSGRLQISLKPFDQRSVKAGTVIAQLRQAAAQVAGIQLYLQPAQDLTVNAQVTPGQYQFTLDDADSENLVRWAPALVAALQQRPEFNGVVSNLQNQGQVAYVVLNRDKAARYGITAADVDTALYNSFGQRLVSTIFTQSSQYRVVLEVAPQYQQSPAALDDVYLPVSSSTASSGTGTSGSGSSGMVKLTSIATVHLRSGALMHMRLNQSPAVMVSFNLNSGYSLQQGQQAIGTVMQQLHLPASMTLRYQGETSAFQRATGNTLWLILAAIITMYVVLGILYESFIHPVTILSTLPSAAMGALLTLMLAGSSFSLIALIGVILLIGIVKKNAIMMIDFALAAQQQQRLSPRDAIHQACLLRFRPILMTTMAALLGALPLMLASGSGAELRQPLGLVIVGGLIVSQVLTLYSTPVIYLWFAGLAQRGSRFMQRKQQQARGEE</sequence>
<dbReference type="Gene3D" id="1.20.1640.10">
    <property type="entry name" value="Multidrug efflux transporter AcrB transmembrane domain"/>
    <property type="match status" value="2"/>
</dbReference>
<evidence type="ECO:0000256" key="7">
    <source>
        <dbReference type="ARBA" id="ARBA00023136"/>
    </source>
</evidence>
<dbReference type="PRINTS" id="PR00702">
    <property type="entry name" value="ACRIFLAVINRP"/>
</dbReference>
<gene>
    <name evidence="9" type="ORF">D8B20_13890</name>
</gene>
<keyword evidence="5 8" id="KW-0812">Transmembrane</keyword>
<dbReference type="InterPro" id="IPR001036">
    <property type="entry name" value="Acrflvin-R"/>
</dbReference>
<evidence type="ECO:0000256" key="1">
    <source>
        <dbReference type="ARBA" id="ARBA00004429"/>
    </source>
</evidence>
<evidence type="ECO:0000256" key="6">
    <source>
        <dbReference type="ARBA" id="ARBA00022989"/>
    </source>
</evidence>
<evidence type="ECO:0000256" key="4">
    <source>
        <dbReference type="ARBA" id="ARBA00022519"/>
    </source>
</evidence>
<name>A0A518XFK2_9GAMM</name>
<feature type="transmembrane region" description="Helical" evidence="8">
    <location>
        <begin position="923"/>
        <end position="949"/>
    </location>
</feature>
<feature type="transmembrane region" description="Helical" evidence="8">
    <location>
        <begin position="387"/>
        <end position="410"/>
    </location>
</feature>
<dbReference type="GO" id="GO:0042910">
    <property type="term" value="F:xenobiotic transmembrane transporter activity"/>
    <property type="evidence" value="ECO:0007669"/>
    <property type="project" value="TreeGrafter"/>
</dbReference>
<dbReference type="AlphaFoldDB" id="A0A518XFK2"/>
<dbReference type="Gene3D" id="3.30.70.1430">
    <property type="entry name" value="Multidrug efflux transporter AcrB pore domain"/>
    <property type="match status" value="2"/>
</dbReference>
<feature type="transmembrane region" description="Helical" evidence="8">
    <location>
        <begin position="431"/>
        <end position="451"/>
    </location>
</feature>
<proteinExistence type="predicted"/>
<dbReference type="SUPFAM" id="SSF82866">
    <property type="entry name" value="Multidrug efflux transporter AcrB transmembrane domain"/>
    <property type="match status" value="2"/>
</dbReference>
<evidence type="ECO:0000256" key="8">
    <source>
        <dbReference type="SAM" id="Phobius"/>
    </source>
</evidence>
<reference evidence="9 10" key="1">
    <citation type="submission" date="2018-10" db="EMBL/GenBank/DDBJ databases">
        <title>Genome Sequencing of Pantoea dispersa DSM 32899.</title>
        <authorList>
            <person name="Nawrath M."/>
            <person name="Ottenheim C."/>
            <person name="Wilm A."/>
            <person name="Zimmermann W."/>
            <person name="Wu J.C."/>
        </authorList>
    </citation>
    <scope>NUCLEOTIDE SEQUENCE [LARGE SCALE GENOMIC DNA]</scope>
    <source>
        <strain evidence="9 10">DSM 32899</strain>
    </source>
</reference>
<dbReference type="Gene3D" id="3.30.70.1440">
    <property type="entry name" value="Multidrug efflux transporter AcrB pore domain"/>
    <property type="match status" value="1"/>
</dbReference>
<dbReference type="EMBL" id="CP032702">
    <property type="protein sequence ID" value="QDY42899.1"/>
    <property type="molecule type" value="Genomic_DNA"/>
</dbReference>
<accession>A0A518XFK2</accession>
<keyword evidence="7 8" id="KW-0472">Membrane</keyword>
<feature type="transmembrane region" description="Helical" evidence="8">
    <location>
        <begin position="360"/>
        <end position="381"/>
    </location>
</feature>
<keyword evidence="4" id="KW-0997">Cell inner membrane</keyword>
<dbReference type="SUPFAM" id="SSF82693">
    <property type="entry name" value="Multidrug efflux transporter AcrB pore domain, PN1, PN2, PC1 and PC2 subdomains"/>
    <property type="match status" value="4"/>
</dbReference>
<evidence type="ECO:0000256" key="2">
    <source>
        <dbReference type="ARBA" id="ARBA00022448"/>
    </source>
</evidence>
<feature type="transmembrane region" description="Helical" evidence="8">
    <location>
        <begin position="1001"/>
        <end position="1031"/>
    </location>
</feature>
<dbReference type="KEGG" id="pdis:D8B20_13890"/>
<evidence type="ECO:0000256" key="3">
    <source>
        <dbReference type="ARBA" id="ARBA00022475"/>
    </source>
</evidence>
<feature type="transmembrane region" description="Helical" evidence="8">
    <location>
        <begin position="970"/>
        <end position="989"/>
    </location>
</feature>
<dbReference type="Pfam" id="PF00873">
    <property type="entry name" value="ACR_tran"/>
    <property type="match status" value="1"/>
</dbReference>